<evidence type="ECO:0000313" key="2">
    <source>
        <dbReference type="Proteomes" id="UP000050761"/>
    </source>
</evidence>
<evidence type="ECO:0000313" key="3">
    <source>
        <dbReference type="WBParaSite" id="HPBE_0001011001-mRNA-1"/>
    </source>
</evidence>
<accession>A0A3P8C6B1</accession>
<reference evidence="1 2" key="1">
    <citation type="submission" date="2018-11" db="EMBL/GenBank/DDBJ databases">
        <authorList>
            <consortium name="Pathogen Informatics"/>
        </authorList>
    </citation>
    <scope>NUCLEOTIDE SEQUENCE [LARGE SCALE GENOMIC DNA]</scope>
</reference>
<dbReference type="WBParaSite" id="HPBE_0001011001-mRNA-1">
    <property type="protein sequence ID" value="HPBE_0001011001-mRNA-1"/>
    <property type="gene ID" value="HPBE_0001011001"/>
</dbReference>
<organism evidence="2 3">
    <name type="scientific">Heligmosomoides polygyrus</name>
    <name type="common">Parasitic roundworm</name>
    <dbReference type="NCBI Taxonomy" id="6339"/>
    <lineage>
        <taxon>Eukaryota</taxon>
        <taxon>Metazoa</taxon>
        <taxon>Ecdysozoa</taxon>
        <taxon>Nematoda</taxon>
        <taxon>Chromadorea</taxon>
        <taxon>Rhabditida</taxon>
        <taxon>Rhabditina</taxon>
        <taxon>Rhabditomorpha</taxon>
        <taxon>Strongyloidea</taxon>
        <taxon>Heligmosomidae</taxon>
        <taxon>Heligmosomoides</taxon>
    </lineage>
</organism>
<dbReference type="Proteomes" id="UP000050761">
    <property type="component" value="Unassembled WGS sequence"/>
</dbReference>
<sequence length="94" mass="10664">MAAGGYLKLLLERFSTEDFPSSEMPPLECPHLRSPIACLMYQFAFKRYAFEEVLSNEDLAILYDEITKVVRGFHKFGPAVLSLGAECRERFVGV</sequence>
<reference evidence="3" key="2">
    <citation type="submission" date="2019-09" db="UniProtKB">
        <authorList>
            <consortium name="WormBaseParasite"/>
        </authorList>
    </citation>
    <scope>IDENTIFICATION</scope>
</reference>
<accession>A0A183FQS0</accession>
<keyword evidence="2" id="KW-1185">Reference proteome</keyword>
<proteinExistence type="predicted"/>
<evidence type="ECO:0000313" key="1">
    <source>
        <dbReference type="EMBL" id="VDO83718.1"/>
    </source>
</evidence>
<gene>
    <name evidence="1" type="ORF">HPBE_LOCUS10111</name>
</gene>
<protein>
    <submittedName>
        <fullName evidence="3">E3 ubiquitin-protein ligase</fullName>
    </submittedName>
</protein>
<dbReference type="EMBL" id="UZAH01026652">
    <property type="protein sequence ID" value="VDO83718.1"/>
    <property type="molecule type" value="Genomic_DNA"/>
</dbReference>
<name>A0A183FQS0_HELPZ</name>
<dbReference type="AlphaFoldDB" id="A0A183FQS0"/>